<organism evidence="3">
    <name type="scientific">Aureimonas altamirensis</name>
    <dbReference type="NCBI Taxonomy" id="370622"/>
    <lineage>
        <taxon>Bacteria</taxon>
        <taxon>Pseudomonadati</taxon>
        <taxon>Pseudomonadota</taxon>
        <taxon>Alphaproteobacteria</taxon>
        <taxon>Hyphomicrobiales</taxon>
        <taxon>Aurantimonadaceae</taxon>
        <taxon>Aureimonas</taxon>
    </lineage>
</organism>
<keyword evidence="2" id="KW-0231">Viral genome packaging</keyword>
<name>A0A0P0YWX5_9HYPH</name>
<dbReference type="PANTHER" id="PTHR41328:SF2">
    <property type="entry name" value="TERMINASE SMALL SUBUNIT"/>
    <property type="match status" value="1"/>
</dbReference>
<protein>
    <submittedName>
        <fullName evidence="3">Terminase small subunit</fullName>
    </submittedName>
</protein>
<dbReference type="PANTHER" id="PTHR41328">
    <property type="entry name" value="TERMINASE SMALL SUBUNIT-RELATED"/>
    <property type="match status" value="1"/>
</dbReference>
<sequence>MALTARQQRFVDEYLIDLNATQAAIRAGYSAKTAQEQSSRLLSNVMVAAAVAERTKKHASELDLSAGRVLRGLLEEATRTGEGSSHGARVSAWGLLGKYHGLFTEKIEASVTADVTVTDARSQLESLLTRHLASGDTSGGAEDADR</sequence>
<evidence type="ECO:0000256" key="1">
    <source>
        <dbReference type="ARBA" id="ARBA00022612"/>
    </source>
</evidence>
<dbReference type="InterPro" id="IPR038713">
    <property type="entry name" value="Terminase_Gp1_N_sf"/>
</dbReference>
<dbReference type="EMBL" id="LC066371">
    <property type="protein sequence ID" value="BAT26050.1"/>
    <property type="molecule type" value="Genomic_DNA"/>
</dbReference>
<dbReference type="GO" id="GO:0051276">
    <property type="term" value="P:chromosome organization"/>
    <property type="evidence" value="ECO:0007669"/>
    <property type="project" value="InterPro"/>
</dbReference>
<reference evidence="3" key="1">
    <citation type="journal article" date="2015" name="Proc. Natl. Acad. Sci. U.S.A.">
        <title>Bacterial clade with the ribosomal RNA operon on a small plasmid rather than the chromosome.</title>
        <authorList>
            <person name="Anda M."/>
            <person name="Ohtsubo Y."/>
            <person name="Okubo T."/>
            <person name="Sugawara M."/>
            <person name="Nagata Y."/>
            <person name="Tsuda M."/>
            <person name="Minamisawa K."/>
            <person name="Mitsui H."/>
        </authorList>
    </citation>
    <scope>NUCLEOTIDE SEQUENCE</scope>
    <source>
        <strain evidence="3">DSM 21988</strain>
    </source>
</reference>
<dbReference type="InterPro" id="IPR005335">
    <property type="entry name" value="Terminase_ssu"/>
</dbReference>
<evidence type="ECO:0000313" key="3">
    <source>
        <dbReference type="EMBL" id="BAT26050.1"/>
    </source>
</evidence>
<dbReference type="Gene3D" id="1.10.10.1400">
    <property type="entry name" value="Terminase, small subunit, N-terminal DNA-binding domain, HTH motif"/>
    <property type="match status" value="1"/>
</dbReference>
<proteinExistence type="predicted"/>
<dbReference type="RefSeq" id="WP_060602772.1">
    <property type="nucleotide sequence ID" value="NZ_BBWQ01000009.1"/>
</dbReference>
<keyword evidence="1" id="KW-1188">Viral release from host cell</keyword>
<dbReference type="InterPro" id="IPR052404">
    <property type="entry name" value="SPP1-like_terminase"/>
</dbReference>
<evidence type="ECO:0000256" key="2">
    <source>
        <dbReference type="ARBA" id="ARBA00023219"/>
    </source>
</evidence>
<dbReference type="Pfam" id="PF03592">
    <property type="entry name" value="Terminase_2"/>
    <property type="match status" value="1"/>
</dbReference>
<dbReference type="AlphaFoldDB" id="A0A0P0YWX5"/>
<accession>A0A0P0YWX5</accession>